<dbReference type="VEuPathDB" id="VectorBase:GBRI021052"/>
<evidence type="ECO:0000313" key="1">
    <source>
        <dbReference type="EnsemblMetazoa" id="GBRI021052-PA"/>
    </source>
</evidence>
<reference evidence="1" key="2">
    <citation type="submission" date="2020-05" db="UniProtKB">
        <authorList>
            <consortium name="EnsemblMetazoa"/>
        </authorList>
    </citation>
    <scope>IDENTIFICATION</scope>
    <source>
        <strain evidence="1">IAEA</strain>
    </source>
</reference>
<evidence type="ECO:0000313" key="2">
    <source>
        <dbReference type="Proteomes" id="UP000091820"/>
    </source>
</evidence>
<dbReference type="AlphaFoldDB" id="A0A1A9WIJ8"/>
<reference evidence="2" key="1">
    <citation type="submission" date="2014-03" db="EMBL/GenBank/DDBJ databases">
        <authorList>
            <person name="Aksoy S."/>
            <person name="Warren W."/>
            <person name="Wilson R.K."/>
        </authorList>
    </citation>
    <scope>NUCLEOTIDE SEQUENCE [LARGE SCALE GENOMIC DNA]</scope>
    <source>
        <strain evidence="2">IAEA</strain>
    </source>
</reference>
<accession>A0A1A9WIJ8</accession>
<dbReference type="EnsemblMetazoa" id="GBRI021052-RA">
    <property type="protein sequence ID" value="GBRI021052-PA"/>
    <property type="gene ID" value="GBRI021052"/>
</dbReference>
<proteinExistence type="predicted"/>
<dbReference type="Proteomes" id="UP000091820">
    <property type="component" value="Unassembled WGS sequence"/>
</dbReference>
<protein>
    <submittedName>
        <fullName evidence="1">Uncharacterized protein</fullName>
    </submittedName>
</protein>
<organism evidence="1 2">
    <name type="scientific">Glossina brevipalpis</name>
    <dbReference type="NCBI Taxonomy" id="37001"/>
    <lineage>
        <taxon>Eukaryota</taxon>
        <taxon>Metazoa</taxon>
        <taxon>Ecdysozoa</taxon>
        <taxon>Arthropoda</taxon>
        <taxon>Hexapoda</taxon>
        <taxon>Insecta</taxon>
        <taxon>Pterygota</taxon>
        <taxon>Neoptera</taxon>
        <taxon>Endopterygota</taxon>
        <taxon>Diptera</taxon>
        <taxon>Brachycera</taxon>
        <taxon>Muscomorpha</taxon>
        <taxon>Hippoboscoidea</taxon>
        <taxon>Glossinidae</taxon>
        <taxon>Glossina</taxon>
    </lineage>
</organism>
<sequence>MKTQRFWEFWGALLNRLVRLVLKKARNFYQIKFENGYSSSTLTSSSLEYTTHVNLTTEVINDVSRCSLKNDNQKLKMR</sequence>
<keyword evidence="2" id="KW-1185">Reference proteome</keyword>
<name>A0A1A9WIJ8_9MUSC</name>